<feature type="compositionally biased region" description="Basic and acidic residues" evidence="1">
    <location>
        <begin position="66"/>
        <end position="78"/>
    </location>
</feature>
<name>A0A940Y586_9BURK</name>
<reference evidence="2 3" key="1">
    <citation type="submission" date="2021-04" db="EMBL/GenBank/DDBJ databases">
        <title>The genome sequence of Ideonella sp. 3Y2.</title>
        <authorList>
            <person name="Liu Y."/>
        </authorList>
    </citation>
    <scope>NUCLEOTIDE SEQUENCE [LARGE SCALE GENOMIC DNA]</scope>
    <source>
        <strain evidence="2 3">3Y2</strain>
    </source>
</reference>
<evidence type="ECO:0008006" key="4">
    <source>
        <dbReference type="Google" id="ProtNLM"/>
    </source>
</evidence>
<evidence type="ECO:0000313" key="3">
    <source>
        <dbReference type="Proteomes" id="UP000676246"/>
    </source>
</evidence>
<evidence type="ECO:0000256" key="1">
    <source>
        <dbReference type="SAM" id="MobiDB-lite"/>
    </source>
</evidence>
<dbReference type="EMBL" id="JAGQDD010000001">
    <property type="protein sequence ID" value="MBQ0928948.1"/>
    <property type="molecule type" value="Genomic_DNA"/>
</dbReference>
<protein>
    <recommendedName>
        <fullName evidence="4">TonB-dependent receptor</fullName>
    </recommendedName>
</protein>
<dbReference type="RefSeq" id="WP_210851062.1">
    <property type="nucleotide sequence ID" value="NZ_JAGQDD010000001.1"/>
</dbReference>
<dbReference type="AlphaFoldDB" id="A0A940Y586"/>
<evidence type="ECO:0000313" key="2">
    <source>
        <dbReference type="EMBL" id="MBQ0928948.1"/>
    </source>
</evidence>
<comment type="caution">
    <text evidence="2">The sequence shown here is derived from an EMBL/GenBank/DDBJ whole genome shotgun (WGS) entry which is preliminary data.</text>
</comment>
<sequence length="238" mass="24961">MTAMIPTPSPARSGLWRVGAALLALLLLVLAVLGVRRLISEPQRSARQVARIAILPDTPPPPPPPPKERKEEPPKPDRPQAPVPDNLVKPPPPSATEPLKMEGAAGNGPSAFAAGSVSQDYKGGAPTIGNAASGSGGRGLDRAQERLYAGSVRQALRDELERQLQADAGELSAAFALWIGDDGRISRWSVDGAEGRLDAAGEAALRLALERSAERLQLPAPAGITQPLRFRLTVRAGA</sequence>
<feature type="region of interest" description="Disordered" evidence="1">
    <location>
        <begin position="50"/>
        <end position="112"/>
    </location>
</feature>
<accession>A0A940Y586</accession>
<organism evidence="2 3">
    <name type="scientific">Ideonella alba</name>
    <dbReference type="NCBI Taxonomy" id="2824118"/>
    <lineage>
        <taxon>Bacteria</taxon>
        <taxon>Pseudomonadati</taxon>
        <taxon>Pseudomonadota</taxon>
        <taxon>Betaproteobacteria</taxon>
        <taxon>Burkholderiales</taxon>
        <taxon>Sphaerotilaceae</taxon>
        <taxon>Ideonella</taxon>
    </lineage>
</organism>
<proteinExistence type="predicted"/>
<dbReference type="Proteomes" id="UP000676246">
    <property type="component" value="Unassembled WGS sequence"/>
</dbReference>
<gene>
    <name evidence="2" type="ORF">KAK03_00520</name>
</gene>
<keyword evidence="3" id="KW-1185">Reference proteome</keyword>